<proteinExistence type="predicted"/>
<dbReference type="AlphaFoldDB" id="A0A7C9AXR7"/>
<protein>
    <submittedName>
        <fullName evidence="1">Uncharacterized protein</fullName>
    </submittedName>
</protein>
<reference evidence="1" key="2">
    <citation type="submission" date="2020-07" db="EMBL/GenBank/DDBJ databases">
        <authorList>
            <person name="Vera ALvarez R."/>
            <person name="Arias-Moreno D.M."/>
            <person name="Jimenez-Jacinto V."/>
            <person name="Jimenez-Bremont J.F."/>
            <person name="Swaminathan K."/>
            <person name="Moose S.P."/>
            <person name="Guerrero-Gonzalez M.L."/>
            <person name="Marino-Ramirez L."/>
            <person name="Landsman D."/>
            <person name="Rodriguez-Kessler M."/>
            <person name="Delgado-Sanchez P."/>
        </authorList>
    </citation>
    <scope>NUCLEOTIDE SEQUENCE</scope>
    <source>
        <tissue evidence="1">Cladode</tissue>
    </source>
</reference>
<dbReference type="PANTHER" id="PTHR10775:SF166">
    <property type="entry name" value="OS04G0146034 PROTEIN"/>
    <property type="match status" value="1"/>
</dbReference>
<evidence type="ECO:0000313" key="1">
    <source>
        <dbReference type="EMBL" id="MBA4677411.1"/>
    </source>
</evidence>
<accession>A0A7C9AXR7</accession>
<dbReference type="PANTHER" id="PTHR10775">
    <property type="entry name" value="OS08G0208400 PROTEIN"/>
    <property type="match status" value="1"/>
</dbReference>
<name>A0A7C9AXR7_OPUST</name>
<sequence>MPGLRSLIYMKIFREDLGSYLVITTQGEQWKASESSKGKCKRVPFARMHYFPLIPRLQRLYASHSSAPHMRWHHEYRREDGVLCHPSDGDAWKQFDQLHHDFASEP</sequence>
<organism evidence="1">
    <name type="scientific">Opuntia streptacantha</name>
    <name type="common">Prickly pear cactus</name>
    <name type="synonym">Opuntia cardona</name>
    <dbReference type="NCBI Taxonomy" id="393608"/>
    <lineage>
        <taxon>Eukaryota</taxon>
        <taxon>Viridiplantae</taxon>
        <taxon>Streptophyta</taxon>
        <taxon>Embryophyta</taxon>
        <taxon>Tracheophyta</taxon>
        <taxon>Spermatophyta</taxon>
        <taxon>Magnoliopsida</taxon>
        <taxon>eudicotyledons</taxon>
        <taxon>Gunneridae</taxon>
        <taxon>Pentapetalae</taxon>
        <taxon>Caryophyllales</taxon>
        <taxon>Cactineae</taxon>
        <taxon>Cactaceae</taxon>
        <taxon>Opuntioideae</taxon>
        <taxon>Opuntia</taxon>
    </lineage>
</organism>
<dbReference type="EMBL" id="GISG01275159">
    <property type="protein sequence ID" value="MBA4677411.1"/>
    <property type="molecule type" value="Transcribed_RNA"/>
</dbReference>
<reference evidence="1" key="1">
    <citation type="journal article" date="2013" name="J. Plant Res.">
        <title>Effect of fungi and light on seed germination of three Opuntia species from semiarid lands of central Mexico.</title>
        <authorList>
            <person name="Delgado-Sanchez P."/>
            <person name="Jimenez-Bremont J.F."/>
            <person name="Guerrero-Gonzalez Mde L."/>
            <person name="Flores J."/>
        </authorList>
    </citation>
    <scope>NUCLEOTIDE SEQUENCE</scope>
    <source>
        <tissue evidence="1">Cladode</tissue>
    </source>
</reference>